<evidence type="ECO:0000256" key="1">
    <source>
        <dbReference type="PIRSR" id="PIRSR602481-1"/>
    </source>
</evidence>
<dbReference type="PANTHER" id="PTHR33202">
    <property type="entry name" value="ZINC UPTAKE REGULATION PROTEIN"/>
    <property type="match status" value="1"/>
</dbReference>
<dbReference type="Proteomes" id="UP000267469">
    <property type="component" value="Unassembled WGS sequence"/>
</dbReference>
<protein>
    <submittedName>
        <fullName evidence="2">Transcriptional repressor</fullName>
    </submittedName>
</protein>
<gene>
    <name evidence="2" type="ORF">ED312_19040</name>
</gene>
<feature type="binding site" evidence="1">
    <location>
        <position position="136"/>
    </location>
    <ligand>
        <name>Zn(2+)</name>
        <dbReference type="ChEBI" id="CHEBI:29105"/>
    </ligand>
</feature>
<keyword evidence="1" id="KW-0862">Zinc</keyword>
<name>A0A3N0DYJ1_SINP1</name>
<organism evidence="2 3">
    <name type="scientific">Sinomicrobium pectinilyticum</name>
    <dbReference type="NCBI Taxonomy" id="1084421"/>
    <lineage>
        <taxon>Bacteria</taxon>
        <taxon>Pseudomonadati</taxon>
        <taxon>Bacteroidota</taxon>
        <taxon>Flavobacteriia</taxon>
        <taxon>Flavobacteriales</taxon>
        <taxon>Flavobacteriaceae</taxon>
        <taxon>Sinomicrobium</taxon>
    </lineage>
</organism>
<proteinExistence type="predicted"/>
<dbReference type="GO" id="GO:0008270">
    <property type="term" value="F:zinc ion binding"/>
    <property type="evidence" value="ECO:0007669"/>
    <property type="project" value="TreeGrafter"/>
</dbReference>
<dbReference type="InterPro" id="IPR036390">
    <property type="entry name" value="WH_DNA-bd_sf"/>
</dbReference>
<keyword evidence="3" id="KW-1185">Reference proteome</keyword>
<accession>A0A3N0DYJ1</accession>
<feature type="binding site" evidence="1">
    <location>
        <position position="100"/>
    </location>
    <ligand>
        <name>Zn(2+)</name>
        <dbReference type="ChEBI" id="CHEBI:29105"/>
    </ligand>
</feature>
<dbReference type="RefSeq" id="WP_123217620.1">
    <property type="nucleotide sequence ID" value="NZ_RJTM01000128.1"/>
</dbReference>
<dbReference type="GO" id="GO:0003700">
    <property type="term" value="F:DNA-binding transcription factor activity"/>
    <property type="evidence" value="ECO:0007669"/>
    <property type="project" value="InterPro"/>
</dbReference>
<sequence>MNAETIPMDKNVEEMLRSHRLKRTSARIEILSLLLESSHTISYNDISEELGDNFDKSTVYRTLNSFEEKGIIHAVNDGSGGIKYAVTKQESEDAHVHFKCDSCEQTYCLPDTKIPRVHAPDGFIINRSSLLINGTCKYCS</sequence>
<dbReference type="GO" id="GO:1900376">
    <property type="term" value="P:regulation of secondary metabolite biosynthetic process"/>
    <property type="evidence" value="ECO:0007669"/>
    <property type="project" value="TreeGrafter"/>
</dbReference>
<dbReference type="SUPFAM" id="SSF46785">
    <property type="entry name" value="Winged helix' DNA-binding domain"/>
    <property type="match status" value="1"/>
</dbReference>
<reference evidence="2 3" key="1">
    <citation type="submission" date="2018-10" db="EMBL/GenBank/DDBJ databases">
        <title>Sinomicrobium pectinilyticum sp. nov., a pectinase-producing bacterium isolated from alkaline and saline soil, and emended description of the genus Sinomicrobium.</title>
        <authorList>
            <person name="Cheng B."/>
            <person name="Li C."/>
            <person name="Lai Q."/>
            <person name="Du M."/>
            <person name="Shao Z."/>
            <person name="Xu P."/>
            <person name="Yang C."/>
        </authorList>
    </citation>
    <scope>NUCLEOTIDE SEQUENCE [LARGE SCALE GENOMIC DNA]</scope>
    <source>
        <strain evidence="2 3">5DNS001</strain>
    </source>
</reference>
<dbReference type="EMBL" id="RJTM01000128">
    <property type="protein sequence ID" value="RNL80674.1"/>
    <property type="molecule type" value="Genomic_DNA"/>
</dbReference>
<dbReference type="GO" id="GO:0000976">
    <property type="term" value="F:transcription cis-regulatory region binding"/>
    <property type="evidence" value="ECO:0007669"/>
    <property type="project" value="TreeGrafter"/>
</dbReference>
<dbReference type="AlphaFoldDB" id="A0A3N0DYJ1"/>
<evidence type="ECO:0000313" key="3">
    <source>
        <dbReference type="Proteomes" id="UP000267469"/>
    </source>
</evidence>
<dbReference type="InterPro" id="IPR002481">
    <property type="entry name" value="FUR"/>
</dbReference>
<comment type="caution">
    <text evidence="2">The sequence shown here is derived from an EMBL/GenBank/DDBJ whole genome shotgun (WGS) entry which is preliminary data.</text>
</comment>
<dbReference type="GO" id="GO:0045892">
    <property type="term" value="P:negative regulation of DNA-templated transcription"/>
    <property type="evidence" value="ECO:0007669"/>
    <property type="project" value="TreeGrafter"/>
</dbReference>
<keyword evidence="1" id="KW-0479">Metal-binding</keyword>
<dbReference type="PANTHER" id="PTHR33202:SF22">
    <property type="entry name" value="HYDROGEN PEROXIDE SENSITIVE REPRESSOR"/>
    <property type="match status" value="1"/>
</dbReference>
<dbReference type="Pfam" id="PF01475">
    <property type="entry name" value="FUR"/>
    <property type="match status" value="1"/>
</dbReference>
<comment type="cofactor">
    <cofactor evidence="1">
        <name>Zn(2+)</name>
        <dbReference type="ChEBI" id="CHEBI:29105"/>
    </cofactor>
    <text evidence="1">Binds 1 zinc ion per subunit.</text>
</comment>
<feature type="binding site" evidence="1">
    <location>
        <position position="139"/>
    </location>
    <ligand>
        <name>Zn(2+)</name>
        <dbReference type="ChEBI" id="CHEBI:29105"/>
    </ligand>
</feature>
<dbReference type="OrthoDB" id="594893at2"/>
<evidence type="ECO:0000313" key="2">
    <source>
        <dbReference type="EMBL" id="RNL80674.1"/>
    </source>
</evidence>
<feature type="binding site" evidence="1">
    <location>
        <position position="103"/>
    </location>
    <ligand>
        <name>Zn(2+)</name>
        <dbReference type="ChEBI" id="CHEBI:29105"/>
    </ligand>
</feature>
<dbReference type="Gene3D" id="1.10.10.10">
    <property type="entry name" value="Winged helix-like DNA-binding domain superfamily/Winged helix DNA-binding domain"/>
    <property type="match status" value="1"/>
</dbReference>
<dbReference type="InterPro" id="IPR036388">
    <property type="entry name" value="WH-like_DNA-bd_sf"/>
</dbReference>